<evidence type="ECO:0000313" key="6">
    <source>
        <dbReference type="EMBL" id="CAH1407114.1"/>
    </source>
</evidence>
<feature type="compositionally biased region" description="Basic and acidic residues" evidence="4">
    <location>
        <begin position="171"/>
        <end position="198"/>
    </location>
</feature>
<dbReference type="CDD" id="cd22363">
    <property type="entry name" value="tRNA-intron_lyase_C"/>
    <property type="match status" value="1"/>
</dbReference>
<dbReference type="InterPro" id="IPR006677">
    <property type="entry name" value="tRNA_intron_Endonuc_cat-like"/>
</dbReference>
<feature type="compositionally biased region" description="Basic and acidic residues" evidence="4">
    <location>
        <begin position="323"/>
        <end position="333"/>
    </location>
</feature>
<evidence type="ECO:0000259" key="5">
    <source>
        <dbReference type="Pfam" id="PF01974"/>
    </source>
</evidence>
<dbReference type="PANTHER" id="PTHR21227:SF0">
    <property type="entry name" value="TRNA-SPLICING ENDONUCLEASE SUBUNIT SEN2"/>
    <property type="match status" value="1"/>
</dbReference>
<sequence>MELKTPTKKGIKTPRYRPPLPMLNESCSGYCVDEYDWPQFSGYYNGTSVIVDDSQAITLLTNKGFFGKGSLSKGCPNVAKRKIPISVVYESQWKRRKMWMQSLNNLLETRKKSNETLEGNVVDIDNKKSNDGENMEVESKVSDPVQNNACETEQKSSKASEDEVNENIQNKSDETSKDNMVDIENKKSNEAEKNEIGIEKSSSLLHNSCETEEGTSKTSGNEGNGNIQNKSNETSQDNMVDIYNKKSNDEEKMEVDNENKNILQNNSCKIEEESSNGNENEDIGDSKKKSVETSKDNIVDTNGKKSDDREIIEIDNEENNFWKIDEEPNKTSENEDNGNSKSKSVETSKDNMVDINDKKRDDKEIINVDNNLWKIDEEPCKTNENEHNGNSKASPDMEHIIEKPIEKKEISDRDKNEKTNDSCGVIKDSTSSKVGDDQSKCVKKINRFNYTEKSTLNINEVLVIPDIDGDLEQYFRNLKPHIEEENVKTAIEVLYLSLEEAFFLRYACNCLQVYDLTSHVLPVRDMWCLFQESQSDFIEKYVAYHYFRAKGWVVKSGTKFGGDFLLYKKGPLYFHASYIVIVEVLKNDENSRNKTMWQKIIGMNRMAESANKEILICHILWPDVEEEKFNDPSILKEFGVSETLLRRWQATQEKNP</sequence>
<dbReference type="OrthoDB" id="10249562at2759"/>
<feature type="compositionally biased region" description="Basic and acidic residues" evidence="4">
    <location>
        <begin position="284"/>
        <end position="312"/>
    </location>
</feature>
<dbReference type="Gene3D" id="3.40.1350.10">
    <property type="match status" value="1"/>
</dbReference>
<dbReference type="GO" id="GO:0000213">
    <property type="term" value="F:tRNA-intron lyase activity"/>
    <property type="evidence" value="ECO:0007669"/>
    <property type="project" value="UniProtKB-EC"/>
</dbReference>
<dbReference type="PANTHER" id="PTHR21227">
    <property type="entry name" value="TRNA-SPLICING ENDONUCLEASE SUBUNIT SEN2"/>
    <property type="match status" value="1"/>
</dbReference>
<dbReference type="GO" id="GO:0005737">
    <property type="term" value="C:cytoplasm"/>
    <property type="evidence" value="ECO:0007669"/>
    <property type="project" value="TreeGrafter"/>
</dbReference>
<keyword evidence="7" id="KW-1185">Reference proteome</keyword>
<reference evidence="6" key="1">
    <citation type="submission" date="2022-01" db="EMBL/GenBank/DDBJ databases">
        <authorList>
            <person name="King R."/>
        </authorList>
    </citation>
    <scope>NUCLEOTIDE SEQUENCE</scope>
</reference>
<comment type="similarity">
    <text evidence="1">Belongs to the tRNA-intron endonuclease family.</text>
</comment>
<feature type="compositionally biased region" description="Basic and acidic residues" evidence="4">
    <location>
        <begin position="343"/>
        <end position="355"/>
    </location>
</feature>
<dbReference type="EMBL" id="OV725083">
    <property type="protein sequence ID" value="CAH1407114.1"/>
    <property type="molecule type" value="Genomic_DNA"/>
</dbReference>
<dbReference type="InterPro" id="IPR006676">
    <property type="entry name" value="tRNA_splic"/>
</dbReference>
<dbReference type="InterPro" id="IPR011856">
    <property type="entry name" value="tRNA_endonuc-like_dom_sf"/>
</dbReference>
<protein>
    <recommendedName>
        <fullName evidence="2">tRNA-intron lyase</fullName>
        <ecNumber evidence="2">4.6.1.16</ecNumber>
    </recommendedName>
</protein>
<dbReference type="Pfam" id="PF01974">
    <property type="entry name" value="tRNA_int_endo"/>
    <property type="match status" value="1"/>
</dbReference>
<evidence type="ECO:0000256" key="1">
    <source>
        <dbReference type="ARBA" id="ARBA00008078"/>
    </source>
</evidence>
<evidence type="ECO:0000256" key="2">
    <source>
        <dbReference type="ARBA" id="ARBA00012573"/>
    </source>
</evidence>
<dbReference type="EC" id="4.6.1.16" evidence="2"/>
<feature type="compositionally biased region" description="Basic and acidic residues" evidence="4">
    <location>
        <begin position="124"/>
        <end position="141"/>
    </location>
</feature>
<proteinExistence type="inferred from homology"/>
<feature type="compositionally biased region" description="Polar residues" evidence="4">
    <location>
        <begin position="216"/>
        <end position="238"/>
    </location>
</feature>
<dbReference type="GO" id="GO:0000214">
    <property type="term" value="C:tRNA-intron endonuclease complex"/>
    <property type="evidence" value="ECO:0007669"/>
    <property type="project" value="TreeGrafter"/>
</dbReference>
<dbReference type="SUPFAM" id="SSF53032">
    <property type="entry name" value="tRNA-intron endonuclease catalytic domain-like"/>
    <property type="match status" value="1"/>
</dbReference>
<dbReference type="Proteomes" id="UP001152798">
    <property type="component" value="Chromosome 7"/>
</dbReference>
<evidence type="ECO:0000313" key="7">
    <source>
        <dbReference type="Proteomes" id="UP001152798"/>
    </source>
</evidence>
<feature type="compositionally biased region" description="Basic and acidic residues" evidence="4">
    <location>
        <begin position="243"/>
        <end position="259"/>
    </location>
</feature>
<feature type="region of interest" description="Disordered" evidence="4">
    <location>
        <begin position="405"/>
        <end position="436"/>
    </location>
</feature>
<feature type="compositionally biased region" description="Basic and acidic residues" evidence="4">
    <location>
        <begin position="405"/>
        <end position="420"/>
    </location>
</feature>
<accession>A0A9P0HRS7</accession>
<feature type="compositionally biased region" description="Basic and acidic residues" evidence="4">
    <location>
        <begin position="152"/>
        <end position="161"/>
    </location>
</feature>
<comment type="catalytic activity">
    <reaction evidence="3">
        <text>pretRNA = a 3'-half-tRNA molecule with a 5'-OH end + a 5'-half-tRNA molecule with a 2',3'-cyclic phosphate end + an intron with a 2',3'-cyclic phosphate and a 5'-hydroxyl terminus.</text>
        <dbReference type="EC" id="4.6.1.16"/>
    </reaction>
</comment>
<feature type="region of interest" description="Disordered" evidence="4">
    <location>
        <begin position="380"/>
        <end position="399"/>
    </location>
</feature>
<gene>
    <name evidence="6" type="ORF">NEZAVI_LOCUS14912</name>
</gene>
<feature type="domain" description="tRNA intron endonuclease catalytic" evidence="5">
    <location>
        <begin position="537"/>
        <end position="619"/>
    </location>
</feature>
<organism evidence="6 7">
    <name type="scientific">Nezara viridula</name>
    <name type="common">Southern green stink bug</name>
    <name type="synonym">Cimex viridulus</name>
    <dbReference type="NCBI Taxonomy" id="85310"/>
    <lineage>
        <taxon>Eukaryota</taxon>
        <taxon>Metazoa</taxon>
        <taxon>Ecdysozoa</taxon>
        <taxon>Arthropoda</taxon>
        <taxon>Hexapoda</taxon>
        <taxon>Insecta</taxon>
        <taxon>Pterygota</taxon>
        <taxon>Neoptera</taxon>
        <taxon>Paraneoptera</taxon>
        <taxon>Hemiptera</taxon>
        <taxon>Heteroptera</taxon>
        <taxon>Panheteroptera</taxon>
        <taxon>Pentatomomorpha</taxon>
        <taxon>Pentatomoidea</taxon>
        <taxon>Pentatomidae</taxon>
        <taxon>Pentatominae</taxon>
        <taxon>Nezara</taxon>
    </lineage>
</organism>
<evidence type="ECO:0000256" key="3">
    <source>
        <dbReference type="ARBA" id="ARBA00034031"/>
    </source>
</evidence>
<evidence type="ECO:0000256" key="4">
    <source>
        <dbReference type="SAM" id="MobiDB-lite"/>
    </source>
</evidence>
<name>A0A9P0HRS7_NEZVI</name>
<dbReference type="GO" id="GO:0000379">
    <property type="term" value="P:tRNA-type intron splice site recognition and cleavage"/>
    <property type="evidence" value="ECO:0007669"/>
    <property type="project" value="TreeGrafter"/>
</dbReference>
<dbReference type="AlphaFoldDB" id="A0A9P0HRS7"/>
<dbReference type="NCBIfam" id="TIGR00324">
    <property type="entry name" value="endA"/>
    <property type="match status" value="1"/>
</dbReference>
<feature type="region of interest" description="Disordered" evidence="4">
    <location>
        <begin position="118"/>
        <end position="355"/>
    </location>
</feature>
<dbReference type="GO" id="GO:0003676">
    <property type="term" value="F:nucleic acid binding"/>
    <property type="evidence" value="ECO:0007669"/>
    <property type="project" value="InterPro"/>
</dbReference>
<dbReference type="InterPro" id="IPR036167">
    <property type="entry name" value="tRNA_intron_Endo_cat-like_sf"/>
</dbReference>